<sequence>MRTAEPGPFRSELLQKAMPEFNLLFFIAVQLAVVLLIICGFLIYHMGRQRGLIKKLEEKIIDLRESLSVSRADVKSAQQELSSQQQTMTKDFVEYLDDEIDSTVEYHQQLNPTQDIVLDIALDSPIERQATALRYAFLIAEKEARYAGEEGVSSWQVLQTKLQQIVQFYETAAAAVPESGNDELDKLEEILGSVTDPDIELPATINGMETEERKPQDS</sequence>
<dbReference type="eggNOG" id="ENOG5030SRH">
    <property type="taxonomic scope" value="Bacteria"/>
</dbReference>
<accession>A0YAY4</accession>
<keyword evidence="2" id="KW-0812">Transmembrane</keyword>
<feature type="region of interest" description="Disordered" evidence="1">
    <location>
        <begin position="198"/>
        <end position="218"/>
    </location>
</feature>
<dbReference type="Proteomes" id="UP000004931">
    <property type="component" value="Unassembled WGS sequence"/>
</dbReference>
<dbReference type="EMBL" id="AAVT01000002">
    <property type="protein sequence ID" value="EAW31714.1"/>
    <property type="molecule type" value="Genomic_DNA"/>
</dbReference>
<comment type="caution">
    <text evidence="3">The sequence shown here is derived from an EMBL/GenBank/DDBJ whole genome shotgun (WGS) entry which is preliminary data.</text>
</comment>
<keyword evidence="2" id="KW-1133">Transmembrane helix</keyword>
<proteinExistence type="predicted"/>
<evidence type="ECO:0000313" key="3">
    <source>
        <dbReference type="EMBL" id="EAW31714.1"/>
    </source>
</evidence>
<evidence type="ECO:0000313" key="4">
    <source>
        <dbReference type="Proteomes" id="UP000004931"/>
    </source>
</evidence>
<feature type="transmembrane region" description="Helical" evidence="2">
    <location>
        <begin position="23"/>
        <end position="44"/>
    </location>
</feature>
<keyword evidence="2" id="KW-0472">Membrane</keyword>
<organism evidence="3 4">
    <name type="scientific">marine gamma proteobacterium HTCC2143</name>
    <dbReference type="NCBI Taxonomy" id="247633"/>
    <lineage>
        <taxon>Bacteria</taxon>
        <taxon>Pseudomonadati</taxon>
        <taxon>Pseudomonadota</taxon>
        <taxon>Gammaproteobacteria</taxon>
        <taxon>Cellvibrionales</taxon>
        <taxon>Spongiibacteraceae</taxon>
        <taxon>BD1-7 clade</taxon>
    </lineage>
</organism>
<dbReference type="STRING" id="247633.GP2143_04670"/>
<name>A0YAY4_9GAMM</name>
<dbReference type="AlphaFoldDB" id="A0YAY4"/>
<reference evidence="3 4" key="1">
    <citation type="journal article" date="2010" name="J. Bacteriol.">
        <title>Genome sequence of the oligotrophic marine Gammaproteobacterium HTCC2143, isolated from the Oregon Coast.</title>
        <authorList>
            <person name="Oh H.M."/>
            <person name="Kang I."/>
            <person name="Ferriera S."/>
            <person name="Giovannoni S.J."/>
            <person name="Cho J.C."/>
        </authorList>
    </citation>
    <scope>NUCLEOTIDE SEQUENCE [LARGE SCALE GENOMIC DNA]</scope>
    <source>
        <strain evidence="3 4">HTCC2143</strain>
    </source>
</reference>
<protein>
    <submittedName>
        <fullName evidence="3">Uncharacterized protein</fullName>
    </submittedName>
</protein>
<evidence type="ECO:0000256" key="1">
    <source>
        <dbReference type="SAM" id="MobiDB-lite"/>
    </source>
</evidence>
<keyword evidence="4" id="KW-1185">Reference proteome</keyword>
<gene>
    <name evidence="3" type="ORF">GP2143_04670</name>
</gene>
<evidence type="ECO:0000256" key="2">
    <source>
        <dbReference type="SAM" id="Phobius"/>
    </source>
</evidence>